<dbReference type="Pfam" id="PF25764">
    <property type="entry name" value="KIF21A_4th"/>
    <property type="match status" value="1"/>
</dbReference>
<dbReference type="PANTHER" id="PTHR47969">
    <property type="entry name" value="CHROMOSOME-ASSOCIATED KINESIN KIF4A-RELATED"/>
    <property type="match status" value="1"/>
</dbReference>
<evidence type="ECO:0000256" key="3">
    <source>
        <dbReference type="ARBA" id="ARBA00022741"/>
    </source>
</evidence>
<dbReference type="GO" id="GO:0008017">
    <property type="term" value="F:microtubule binding"/>
    <property type="evidence" value="ECO:0007669"/>
    <property type="project" value="InterPro"/>
</dbReference>
<evidence type="ECO:0000256" key="1">
    <source>
        <dbReference type="ARBA" id="ARBA00004245"/>
    </source>
</evidence>
<protein>
    <recommendedName>
        <fullName evidence="10">Kinesin motor domain-containing protein</fullName>
    </recommendedName>
</protein>
<comment type="caution">
    <text evidence="11">The sequence shown here is derived from an EMBL/GenBank/DDBJ whole genome shotgun (WGS) entry which is preliminary data.</text>
</comment>
<dbReference type="AlphaFoldDB" id="A0A8S1AMC0"/>
<dbReference type="PANTHER" id="PTHR47969:SF15">
    <property type="entry name" value="CHROMOSOME-ASSOCIATED KINESIN KIF4A-RELATED"/>
    <property type="match status" value="1"/>
</dbReference>
<evidence type="ECO:0000313" key="12">
    <source>
        <dbReference type="Proteomes" id="UP000494106"/>
    </source>
</evidence>
<dbReference type="GO" id="GO:0051231">
    <property type="term" value="P:spindle elongation"/>
    <property type="evidence" value="ECO:0007669"/>
    <property type="project" value="TreeGrafter"/>
</dbReference>
<dbReference type="InterPro" id="IPR019821">
    <property type="entry name" value="Kinesin_motor_CS"/>
</dbReference>
<accession>A0A8S1AMC0</accession>
<dbReference type="Gene3D" id="3.40.850.10">
    <property type="entry name" value="Kinesin motor domain"/>
    <property type="match status" value="1"/>
</dbReference>
<feature type="compositionally biased region" description="Polar residues" evidence="9">
    <location>
        <begin position="1107"/>
        <end position="1120"/>
    </location>
</feature>
<keyword evidence="6" id="KW-0206">Cytoskeleton</keyword>
<dbReference type="FunFam" id="3.40.850.10:FF:000082">
    <property type="entry name" value="OSM3-like kinesin"/>
    <property type="match status" value="1"/>
</dbReference>
<dbReference type="InterPro" id="IPR027640">
    <property type="entry name" value="Kinesin-like_fam"/>
</dbReference>
<dbReference type="InterPro" id="IPR033467">
    <property type="entry name" value="Tesmin/TSO1-like_CXC"/>
</dbReference>
<dbReference type="PROSITE" id="PS50067">
    <property type="entry name" value="KINESIN_MOTOR_2"/>
    <property type="match status" value="1"/>
</dbReference>
<proteinExistence type="inferred from homology"/>
<feature type="coiled-coil region" evidence="8">
    <location>
        <begin position="631"/>
        <end position="726"/>
    </location>
</feature>
<dbReference type="PROSITE" id="PS00411">
    <property type="entry name" value="KINESIN_MOTOR_1"/>
    <property type="match status" value="1"/>
</dbReference>
<feature type="compositionally biased region" description="Basic and acidic residues" evidence="9">
    <location>
        <begin position="1097"/>
        <end position="1106"/>
    </location>
</feature>
<evidence type="ECO:0000256" key="6">
    <source>
        <dbReference type="ARBA" id="ARBA00023212"/>
    </source>
</evidence>
<dbReference type="PRINTS" id="PR00380">
    <property type="entry name" value="KINESINHEAVY"/>
</dbReference>
<feature type="domain" description="Kinesin motor" evidence="10">
    <location>
        <begin position="12"/>
        <end position="340"/>
    </location>
</feature>
<comment type="subcellular location">
    <subcellularLocation>
        <location evidence="1">Cytoplasm</location>
        <location evidence="1">Cytoskeleton</location>
    </subcellularLocation>
</comment>
<keyword evidence="12" id="KW-1185">Reference proteome</keyword>
<dbReference type="Proteomes" id="UP000494106">
    <property type="component" value="Unassembled WGS sequence"/>
</dbReference>
<keyword evidence="3 7" id="KW-0547">Nucleotide-binding</keyword>
<evidence type="ECO:0000256" key="5">
    <source>
        <dbReference type="ARBA" id="ARBA00023054"/>
    </source>
</evidence>
<dbReference type="InterPro" id="IPR027417">
    <property type="entry name" value="P-loop_NTPase"/>
</dbReference>
<evidence type="ECO:0000259" key="10">
    <source>
        <dbReference type="PROSITE" id="PS50067"/>
    </source>
</evidence>
<keyword evidence="4 7" id="KW-0067">ATP-binding</keyword>
<keyword evidence="2" id="KW-0963">Cytoplasm</keyword>
<dbReference type="GO" id="GO:0005524">
    <property type="term" value="F:ATP binding"/>
    <property type="evidence" value="ECO:0007669"/>
    <property type="project" value="UniProtKB-UniRule"/>
</dbReference>
<feature type="compositionally biased region" description="Acidic residues" evidence="9">
    <location>
        <begin position="982"/>
        <end position="996"/>
    </location>
</feature>
<feature type="coiled-coil region" evidence="8">
    <location>
        <begin position="553"/>
        <end position="597"/>
    </location>
</feature>
<sequence>MVEMDGKGTIDTVQVALRIRPLMQQEIERGCDECIDVVTGEPQVQIKDLSFTYNFVFPQHITQQEFYDTAVKGLIGKLFQGYNVTILAYGQTGSGKTYTMGTNYSGSDGDSTKLGVIPQAVADIFDFIETHEDKFIFKVNVSFMELYQEQCYDLLSGKERGHSIIEIREDINKGVILPGISELPVSSTMETMMVLERGSAGRVTGSTAMNQASSRSHAVFTIVISKESRADKNMATTSKFHLVDLAGSERIKKTKASGERLREGVKINQGLLALGNVISALGDGTNRSFISYRDSKLTRLLQDSLGGNSLTLMVACVSPADYNLDETVSTLRYADRARRIRNKPIINQDAKAAEILRLNNLVNELRLQVLGKLPTICEQNNEQLQEELDKERTKYQELLKKYKQVTENLSNMVILNTNLCEKALLAEAAKDKIERKLNELTEQCNQTIENLNTTSGAVDDELQKTSVVDYLKEIKTRLEDLQTVNMKSDEEMIDHEIKQSFVNENDLDKGGDEVVMNEDQAVLEEEKRTMGQVALNQELQELNRAMAIKASVVQAILANNKDMLESHKNLQENEEKISQLEKERDELLQQLKTKSKDPSHEERRTKVSTLEAQISDLKKTCQQQAHIIKTKEKNEAKIAALNAELQAMKATKVKIIKQMREESEKFRKWKADNERAMLRLRNEDRKRANAMAKMESLHAKQQNVLKRKMEEAVAVNKRLKEALERQKFSQMKRNAKGSVKAGAVQQYIEQELEVHLSIVEAEKSLEELMEYRAWITEQIENLRNSTDEEANRKKIAELEDDLALRKAQISDLQQKILTADQENKSRTQWDNIQSMLEAKVALKCLFELLVDAKREMQNQSEKGFQARYEEIKEAHDRLAMDFENSKTEFERQLATVKLQSEQKLSALVALQRGVIGKGDKSEACKHLQNVIQYQQERLDQVEEENKKLVDELEQLRSGSKKTKRRAKKDASGESEKKVEYVEPTDEEEDEFEDNEKDPDWRATPLFKRIQAQRSRLTMNFTAADLSVTEGGGGAGGAGVGAGGAAGAARALKRGSDGAAHCVCRGSCSTKMCGCVKSDKGCSHTCRCQPELCKNRRVSSDSEDKENNPSSTELSIETTPPSYFDKRFETSEELTDSQTKTDAPTTPLKMELPKQRSPLRVKNNGPQKWMFALLLYNTCVAPMSSYCANNILQYGMDQVKYNVLSHILKFLMREVIKTFERKWRPNPIKTEYSQRTYET</sequence>
<dbReference type="InterPro" id="IPR001752">
    <property type="entry name" value="Kinesin_motor_dom"/>
</dbReference>
<dbReference type="EMBL" id="CADEBC010000525">
    <property type="protein sequence ID" value="CAB3246228.1"/>
    <property type="molecule type" value="Genomic_DNA"/>
</dbReference>
<gene>
    <name evidence="11" type="ORF">APLA_LOCUS10784</name>
</gene>
<evidence type="ECO:0000256" key="4">
    <source>
        <dbReference type="ARBA" id="ARBA00022840"/>
    </source>
</evidence>
<feature type="coiled-coil region" evidence="8">
    <location>
        <begin position="381"/>
        <end position="491"/>
    </location>
</feature>
<evidence type="ECO:0000256" key="7">
    <source>
        <dbReference type="PROSITE-ProRule" id="PRU00283"/>
    </source>
</evidence>
<feature type="coiled-coil region" evidence="8">
    <location>
        <begin position="779"/>
        <end position="815"/>
    </location>
</feature>
<keyword evidence="5 8" id="KW-0175">Coiled coil</keyword>
<dbReference type="OrthoDB" id="3176171at2759"/>
<feature type="binding site" evidence="7">
    <location>
        <begin position="90"/>
        <end position="97"/>
    </location>
    <ligand>
        <name>ATP</name>
        <dbReference type="ChEBI" id="CHEBI:30616"/>
    </ligand>
</feature>
<feature type="region of interest" description="Disordered" evidence="9">
    <location>
        <begin position="956"/>
        <end position="1003"/>
    </location>
</feature>
<dbReference type="GO" id="GO:0007052">
    <property type="term" value="P:mitotic spindle organization"/>
    <property type="evidence" value="ECO:0007669"/>
    <property type="project" value="TreeGrafter"/>
</dbReference>
<reference evidence="11 12" key="1">
    <citation type="submission" date="2020-04" db="EMBL/GenBank/DDBJ databases">
        <authorList>
            <person name="Wallbank WR R."/>
            <person name="Pardo Diaz C."/>
            <person name="Kozak K."/>
            <person name="Martin S."/>
            <person name="Jiggins C."/>
            <person name="Moest M."/>
            <person name="Warren A I."/>
            <person name="Byers J.R.P. K."/>
            <person name="Montejo-Kovacevich G."/>
            <person name="Yen C E."/>
        </authorList>
    </citation>
    <scope>NUCLEOTIDE SEQUENCE [LARGE SCALE GENOMIC DNA]</scope>
</reference>
<feature type="region of interest" description="Disordered" evidence="9">
    <location>
        <begin position="1129"/>
        <end position="1148"/>
    </location>
</feature>
<dbReference type="SUPFAM" id="SSF52540">
    <property type="entry name" value="P-loop containing nucleoside triphosphate hydrolases"/>
    <property type="match status" value="1"/>
</dbReference>
<feature type="compositionally biased region" description="Basic residues" evidence="9">
    <location>
        <begin position="958"/>
        <end position="967"/>
    </location>
</feature>
<evidence type="ECO:0000256" key="8">
    <source>
        <dbReference type="SAM" id="Coils"/>
    </source>
</evidence>
<feature type="region of interest" description="Disordered" evidence="9">
    <location>
        <begin position="1096"/>
        <end position="1121"/>
    </location>
</feature>
<keyword evidence="7" id="KW-0505">Motor protein</keyword>
<dbReference type="GO" id="GO:0003777">
    <property type="term" value="F:microtubule motor activity"/>
    <property type="evidence" value="ECO:0007669"/>
    <property type="project" value="InterPro"/>
</dbReference>
<dbReference type="SMART" id="SM01114">
    <property type="entry name" value="CXC"/>
    <property type="match status" value="1"/>
</dbReference>
<dbReference type="GO" id="GO:0005875">
    <property type="term" value="C:microtubule associated complex"/>
    <property type="evidence" value="ECO:0007669"/>
    <property type="project" value="TreeGrafter"/>
</dbReference>
<dbReference type="GO" id="GO:0007018">
    <property type="term" value="P:microtubule-based movement"/>
    <property type="evidence" value="ECO:0007669"/>
    <property type="project" value="InterPro"/>
</dbReference>
<dbReference type="Pfam" id="PF00225">
    <property type="entry name" value="Kinesin"/>
    <property type="match status" value="1"/>
</dbReference>
<dbReference type="CDD" id="cd01372">
    <property type="entry name" value="KISc_KIF4"/>
    <property type="match status" value="1"/>
</dbReference>
<evidence type="ECO:0000313" key="11">
    <source>
        <dbReference type="EMBL" id="CAB3246228.1"/>
    </source>
</evidence>
<feature type="compositionally biased region" description="Basic and acidic residues" evidence="9">
    <location>
        <begin position="968"/>
        <end position="980"/>
    </location>
</feature>
<dbReference type="InterPro" id="IPR036961">
    <property type="entry name" value="Kinesin_motor_dom_sf"/>
</dbReference>
<dbReference type="SMART" id="SM00129">
    <property type="entry name" value="KISc"/>
    <property type="match status" value="1"/>
</dbReference>
<evidence type="ECO:0000256" key="9">
    <source>
        <dbReference type="SAM" id="MobiDB-lite"/>
    </source>
</evidence>
<comment type="similarity">
    <text evidence="7">Belongs to the TRAFAC class myosin-kinesin ATPase superfamily. Kinesin family.</text>
</comment>
<evidence type="ECO:0000256" key="2">
    <source>
        <dbReference type="ARBA" id="ARBA00022490"/>
    </source>
</evidence>
<organism evidence="11 12">
    <name type="scientific">Arctia plantaginis</name>
    <name type="common">Wood tiger moth</name>
    <name type="synonym">Phalaena plantaginis</name>
    <dbReference type="NCBI Taxonomy" id="874455"/>
    <lineage>
        <taxon>Eukaryota</taxon>
        <taxon>Metazoa</taxon>
        <taxon>Ecdysozoa</taxon>
        <taxon>Arthropoda</taxon>
        <taxon>Hexapoda</taxon>
        <taxon>Insecta</taxon>
        <taxon>Pterygota</taxon>
        <taxon>Neoptera</taxon>
        <taxon>Endopterygota</taxon>
        <taxon>Lepidoptera</taxon>
        <taxon>Glossata</taxon>
        <taxon>Ditrysia</taxon>
        <taxon>Noctuoidea</taxon>
        <taxon>Erebidae</taxon>
        <taxon>Arctiinae</taxon>
        <taxon>Arctia</taxon>
    </lineage>
</organism>
<name>A0A8S1AMC0_ARCPL</name>